<proteinExistence type="predicted"/>
<evidence type="ECO:0000313" key="2">
    <source>
        <dbReference type="EMBL" id="KAK8490201.1"/>
    </source>
</evidence>
<feature type="region of interest" description="Disordered" evidence="1">
    <location>
        <begin position="1"/>
        <end position="23"/>
    </location>
</feature>
<reference evidence="2 3" key="1">
    <citation type="journal article" date="2024" name="G3 (Bethesda)">
        <title>Genome assembly of Hibiscus sabdariffa L. provides insights into metabolisms of medicinal natural products.</title>
        <authorList>
            <person name="Kim T."/>
        </authorList>
    </citation>
    <scope>NUCLEOTIDE SEQUENCE [LARGE SCALE GENOMIC DNA]</scope>
    <source>
        <strain evidence="2">TK-2024</strain>
        <tissue evidence="2">Old leaves</tissue>
    </source>
</reference>
<name>A0ABR2AAZ4_9ROSI</name>
<organism evidence="2 3">
    <name type="scientific">Hibiscus sabdariffa</name>
    <name type="common">roselle</name>
    <dbReference type="NCBI Taxonomy" id="183260"/>
    <lineage>
        <taxon>Eukaryota</taxon>
        <taxon>Viridiplantae</taxon>
        <taxon>Streptophyta</taxon>
        <taxon>Embryophyta</taxon>
        <taxon>Tracheophyta</taxon>
        <taxon>Spermatophyta</taxon>
        <taxon>Magnoliopsida</taxon>
        <taxon>eudicotyledons</taxon>
        <taxon>Gunneridae</taxon>
        <taxon>Pentapetalae</taxon>
        <taxon>rosids</taxon>
        <taxon>malvids</taxon>
        <taxon>Malvales</taxon>
        <taxon>Malvaceae</taxon>
        <taxon>Malvoideae</taxon>
        <taxon>Hibiscus</taxon>
    </lineage>
</organism>
<protein>
    <submittedName>
        <fullName evidence="2">Uncharacterized protein</fullName>
    </submittedName>
</protein>
<keyword evidence="3" id="KW-1185">Reference proteome</keyword>
<evidence type="ECO:0000256" key="1">
    <source>
        <dbReference type="SAM" id="MobiDB-lite"/>
    </source>
</evidence>
<dbReference type="EMBL" id="JBBPBN010000289">
    <property type="protein sequence ID" value="KAK8490201.1"/>
    <property type="molecule type" value="Genomic_DNA"/>
</dbReference>
<gene>
    <name evidence="2" type="ORF">V6N11_028916</name>
</gene>
<comment type="caution">
    <text evidence="2">The sequence shown here is derived from an EMBL/GenBank/DDBJ whole genome shotgun (WGS) entry which is preliminary data.</text>
</comment>
<sequence length="295" mass="34148">MAQRERASFWRKKREDPLSQKQRTTIRYGKQPILDNKEFDGKDSSRRRVIGEVEEEKREILRFCAVGYCRRQCSVLDLATEFRAAGLEGFTVMRVLGSLVLLMFLNEDQRRSIMDKDVLQQWLENVMEWSPGWEHVFPVRVVAFEEAFEQQCDCCCEKGVESDGISEAKVAADKNDKSTEMLETRDSSRVEESLRKASAQETVVPNSVSHGVDYVEMVERMWEGNKREDWRVLELPFVSRDWSNEEEAGMVHRFDNSLPNNDGLKEIYIQEKVGRVGLGDIVPFETYSDVSSPVQ</sequence>
<accession>A0ABR2AAZ4</accession>
<dbReference type="Proteomes" id="UP001396334">
    <property type="component" value="Unassembled WGS sequence"/>
</dbReference>
<evidence type="ECO:0000313" key="3">
    <source>
        <dbReference type="Proteomes" id="UP001396334"/>
    </source>
</evidence>
<feature type="compositionally biased region" description="Basic and acidic residues" evidence="1">
    <location>
        <begin position="1"/>
        <end position="18"/>
    </location>
</feature>